<dbReference type="RefSeq" id="XP_018139175.1">
    <property type="nucleotide sequence ID" value="XM_018287865.1"/>
</dbReference>
<dbReference type="EMBL" id="LSBJ02000007">
    <property type="protein sequence ID" value="OAQ61471.1"/>
    <property type="molecule type" value="Genomic_DNA"/>
</dbReference>
<gene>
    <name evidence="2" type="ORF">VFPPC_09305</name>
</gene>
<dbReference type="STRING" id="1380566.A0A179F877"/>
<keyword evidence="1" id="KW-0732">Signal</keyword>
<name>A0A179F877_METCM</name>
<dbReference type="Gene3D" id="3.40.50.1240">
    <property type="entry name" value="Phosphoglycerate mutase-like"/>
    <property type="match status" value="1"/>
</dbReference>
<reference evidence="2 3" key="1">
    <citation type="journal article" date="2016" name="PLoS Pathog.">
        <title>Biosynthesis of antibiotic leucinostatins in bio-control fungus Purpureocillium lilacinum and their inhibition on phytophthora revealed by genome mining.</title>
        <authorList>
            <person name="Wang G."/>
            <person name="Liu Z."/>
            <person name="Lin R."/>
            <person name="Li E."/>
            <person name="Mao Z."/>
            <person name="Ling J."/>
            <person name="Yang Y."/>
            <person name="Yin W.B."/>
            <person name="Xie B."/>
        </authorList>
    </citation>
    <scope>NUCLEOTIDE SEQUENCE [LARGE SCALE GENOMIC DNA]</scope>
    <source>
        <strain evidence="2">170</strain>
    </source>
</reference>
<evidence type="ECO:0000313" key="2">
    <source>
        <dbReference type="EMBL" id="OAQ61471.1"/>
    </source>
</evidence>
<feature type="signal peptide" evidence="1">
    <location>
        <begin position="1"/>
        <end position="15"/>
    </location>
</feature>
<accession>A0A179F877</accession>
<sequence>MKFAYLLTLVGGAVAANPMVFLIRHGEKPADDDQPGLSAQGKKRAQCLREVFGAGSNYHVGYILAQAYKPDGSRKRPFDTVSPLAQDLGLKVDTSCDRDDSKCVKKAVKNYKGPGNILICWEHKALSDIAEELGASDVDDYPKDRFDEIWIDPYPYKKITDIVSENCSGLDN</sequence>
<dbReference type="InterPro" id="IPR029033">
    <property type="entry name" value="His_PPase_superfam"/>
</dbReference>
<feature type="chain" id="PRO_5012678346" evidence="1">
    <location>
        <begin position="16"/>
        <end position="172"/>
    </location>
</feature>
<proteinExistence type="predicted"/>
<dbReference type="GeneID" id="28851859"/>
<comment type="caution">
    <text evidence="2">The sequence shown here is derived from an EMBL/GenBank/DDBJ whole genome shotgun (WGS) entry which is preliminary data.</text>
</comment>
<protein>
    <submittedName>
        <fullName evidence="2">Phosphoglycerate mutase family protein</fullName>
    </submittedName>
</protein>
<dbReference type="KEGG" id="pchm:VFPPC_09305"/>
<evidence type="ECO:0000256" key="1">
    <source>
        <dbReference type="SAM" id="SignalP"/>
    </source>
</evidence>
<dbReference type="Proteomes" id="UP000078397">
    <property type="component" value="Unassembled WGS sequence"/>
</dbReference>
<dbReference type="OrthoDB" id="425925at2759"/>
<evidence type="ECO:0000313" key="3">
    <source>
        <dbReference type="Proteomes" id="UP000078397"/>
    </source>
</evidence>
<keyword evidence="3" id="KW-1185">Reference proteome</keyword>
<dbReference type="AlphaFoldDB" id="A0A179F877"/>
<organism evidence="2 3">
    <name type="scientific">Pochonia chlamydosporia 170</name>
    <dbReference type="NCBI Taxonomy" id="1380566"/>
    <lineage>
        <taxon>Eukaryota</taxon>
        <taxon>Fungi</taxon>
        <taxon>Dikarya</taxon>
        <taxon>Ascomycota</taxon>
        <taxon>Pezizomycotina</taxon>
        <taxon>Sordariomycetes</taxon>
        <taxon>Hypocreomycetidae</taxon>
        <taxon>Hypocreales</taxon>
        <taxon>Clavicipitaceae</taxon>
        <taxon>Pochonia</taxon>
    </lineage>
</organism>